<gene>
    <name evidence="4" type="ORF">CTRG_06009</name>
</gene>
<dbReference type="PANTHER" id="PTHR45712">
    <property type="entry name" value="AGAP008170-PA"/>
    <property type="match status" value="1"/>
</dbReference>
<dbReference type="AlphaFoldDB" id="C5MIW6"/>
<dbReference type="Gene3D" id="3.80.10.10">
    <property type="entry name" value="Ribonuclease Inhibitor"/>
    <property type="match status" value="2"/>
</dbReference>
<evidence type="ECO:0000259" key="3">
    <source>
        <dbReference type="PROSITE" id="PS50181"/>
    </source>
</evidence>
<evidence type="ECO:0000256" key="1">
    <source>
        <dbReference type="ARBA" id="ARBA00022614"/>
    </source>
</evidence>
<dbReference type="HOGENOM" id="CLU_021918_1_0_1"/>
<dbReference type="SUPFAM" id="SSF52047">
    <property type="entry name" value="RNI-like"/>
    <property type="match status" value="1"/>
</dbReference>
<name>C5MIW6_CANTT</name>
<dbReference type="InterPro" id="IPR050333">
    <property type="entry name" value="SLRP"/>
</dbReference>
<feature type="domain" description="F-box" evidence="3">
    <location>
        <begin position="1"/>
        <end position="29"/>
    </location>
</feature>
<dbReference type="InterPro" id="IPR001611">
    <property type="entry name" value="Leu-rich_rpt"/>
</dbReference>
<dbReference type="PROSITE" id="PS51450">
    <property type="entry name" value="LRR"/>
    <property type="match status" value="1"/>
</dbReference>
<dbReference type="EMBL" id="GG692405">
    <property type="protein sequence ID" value="EER30225.1"/>
    <property type="molecule type" value="Genomic_DNA"/>
</dbReference>
<reference evidence="4 5" key="1">
    <citation type="journal article" date="2009" name="Nature">
        <title>Evolution of pathogenicity and sexual reproduction in eight Candida genomes.</title>
        <authorList>
            <person name="Butler G."/>
            <person name="Rasmussen M.D."/>
            <person name="Lin M.F."/>
            <person name="Santos M.A."/>
            <person name="Sakthikumar S."/>
            <person name="Munro C.A."/>
            <person name="Rheinbay E."/>
            <person name="Grabherr M."/>
            <person name="Forche A."/>
            <person name="Reedy J.L."/>
            <person name="Agrafioti I."/>
            <person name="Arnaud M.B."/>
            <person name="Bates S."/>
            <person name="Brown A.J."/>
            <person name="Brunke S."/>
            <person name="Costanzo M.C."/>
            <person name="Fitzpatrick D.A."/>
            <person name="de Groot P.W."/>
            <person name="Harris D."/>
            <person name="Hoyer L.L."/>
            <person name="Hube B."/>
            <person name="Klis F.M."/>
            <person name="Kodira C."/>
            <person name="Lennard N."/>
            <person name="Logue M.E."/>
            <person name="Martin R."/>
            <person name="Neiman A.M."/>
            <person name="Nikolaou E."/>
            <person name="Quail M.A."/>
            <person name="Quinn J."/>
            <person name="Santos M.C."/>
            <person name="Schmitzberger F.F."/>
            <person name="Sherlock G."/>
            <person name="Shah P."/>
            <person name="Silverstein K.A."/>
            <person name="Skrzypek M.S."/>
            <person name="Soll D."/>
            <person name="Staggs R."/>
            <person name="Stansfield I."/>
            <person name="Stumpf M.P."/>
            <person name="Sudbery P.E."/>
            <person name="Srikantha T."/>
            <person name="Zeng Q."/>
            <person name="Berman J."/>
            <person name="Berriman M."/>
            <person name="Heitman J."/>
            <person name="Gow N.A."/>
            <person name="Lorenz M.C."/>
            <person name="Birren B.W."/>
            <person name="Kellis M."/>
            <person name="Cuomo C.A."/>
        </authorList>
    </citation>
    <scope>NUCLEOTIDE SEQUENCE [LARGE SCALE GENOMIC DNA]</scope>
    <source>
        <strain evidence="5">ATCC MYA-3404 / T1</strain>
    </source>
</reference>
<dbReference type="Proteomes" id="UP000002037">
    <property type="component" value="Unassembled WGS sequence"/>
</dbReference>
<dbReference type="InterPro" id="IPR001810">
    <property type="entry name" value="F-box_dom"/>
</dbReference>
<dbReference type="PROSITE" id="PS50181">
    <property type="entry name" value="FBOX"/>
    <property type="match status" value="1"/>
</dbReference>
<dbReference type="eggNOG" id="ENOG502SGIS">
    <property type="taxonomic scope" value="Eukaryota"/>
</dbReference>
<dbReference type="PANTHER" id="PTHR45712:SF22">
    <property type="entry name" value="INSULIN-LIKE GROWTH FACTOR-BINDING PROTEIN COMPLEX ACID LABILE SUBUNIT"/>
    <property type="match status" value="1"/>
</dbReference>
<accession>C5MIW6</accession>
<keyword evidence="5" id="KW-1185">Reference proteome</keyword>
<dbReference type="InterPro" id="IPR032675">
    <property type="entry name" value="LRR_dom_sf"/>
</dbReference>
<keyword evidence="2" id="KW-0677">Repeat</keyword>
<evidence type="ECO:0000313" key="5">
    <source>
        <dbReference type="Proteomes" id="UP000002037"/>
    </source>
</evidence>
<evidence type="ECO:0000313" key="4">
    <source>
        <dbReference type="EMBL" id="EER30225.1"/>
    </source>
</evidence>
<dbReference type="KEGG" id="ctp:CTRG_06009"/>
<dbReference type="GeneID" id="8298580"/>
<dbReference type="VEuPathDB" id="FungiDB:CTRG_06009"/>
<sequence>MQLLDLPEEVLELIFQYIPNVELNNIKEIPEIKQYVLYQLYSVVIIGSQLPRTKVSGMYQLKYMFPSTSTGSSFIPRFENNNDLIKFMKENPRIIPKVVFFEYPRDLLNLNESNPEILQNCKIRFLLENIDIENGTFEKLKQLEYPIDKLLAFGSIFDLRYHMENNDWFNRINIIDIHGDVEDIKSCTNQSRFNSLTELTITQLNEDQIKYIPRGVKKLTFTSYFTMNEYLQDLPNYLELLKIRFVTDEGFELCCDVSYLENLKSLMFEEFVGSWNLPSSIKKLELVGCMVSLDNVNEMCPYLTDFFYDSSEIDSKRISYVLQELPTSLTRLSFRVENLQYMVFHNQLKNGLTDELKRQVIDSKLVVDFFPTSLTKLHLYGSPLESYYDESFLLKFDNMIIDLNKLGKLRELWLQCVTEFSQIKNLPQSLNNLILKQTTGVNFKEFKHLENLDSLEISLNRNFQPIALDSTNIKYLKLTCNAIKHVSPSNLILPPSLHELVISNSGVESINSQYVFPHQLQVLSLDFNRLDHLPKLPTYLKTLSLASNKFGSKGLFPVLPKSIEILDISENELTKQSLVKFNLKNCTNLKILNLSGNQNIQCLSLDILPKSLIHLYLYKIGLTEFIGNFGNFPRLEVLVLSHNMLGEFLNKNTPQIMNLFGNGIKEILLDSNGLSQECMESIMSLYSSKQGIQ</sequence>
<proteinExistence type="predicted"/>
<organism evidence="4 5">
    <name type="scientific">Candida tropicalis (strain ATCC MYA-3404 / T1)</name>
    <name type="common">Yeast</name>
    <dbReference type="NCBI Taxonomy" id="294747"/>
    <lineage>
        <taxon>Eukaryota</taxon>
        <taxon>Fungi</taxon>
        <taxon>Dikarya</taxon>
        <taxon>Ascomycota</taxon>
        <taxon>Saccharomycotina</taxon>
        <taxon>Pichiomycetes</taxon>
        <taxon>Debaryomycetaceae</taxon>
        <taxon>Candida/Lodderomyces clade</taxon>
        <taxon>Candida</taxon>
    </lineage>
</organism>
<evidence type="ECO:0000256" key="2">
    <source>
        <dbReference type="ARBA" id="ARBA00022737"/>
    </source>
</evidence>
<dbReference type="OrthoDB" id="4019115at2759"/>
<keyword evidence="1" id="KW-0433">Leucine-rich repeat</keyword>
<dbReference type="RefSeq" id="XP_002546531.1">
    <property type="nucleotide sequence ID" value="XM_002546485.1"/>
</dbReference>
<protein>
    <recommendedName>
        <fullName evidence="3">F-box domain-containing protein</fullName>
    </recommendedName>
</protein>